<dbReference type="Pfam" id="PF01595">
    <property type="entry name" value="CNNM"/>
    <property type="match status" value="1"/>
</dbReference>
<dbReference type="EMBL" id="JADPIE010000001">
    <property type="protein sequence ID" value="MBF8435768.1"/>
    <property type="molecule type" value="Genomic_DNA"/>
</dbReference>
<keyword evidence="5" id="KW-1185">Reference proteome</keyword>
<comment type="caution">
    <text evidence="4">The sequence shown here is derived from an EMBL/GenBank/DDBJ whole genome shotgun (WGS) entry which is preliminary data.</text>
</comment>
<keyword evidence="1 2" id="KW-1133">Transmembrane helix</keyword>
<organism evidence="4 5">
    <name type="scientific">Halonatronomonas betaini</name>
    <dbReference type="NCBI Taxonomy" id="2778430"/>
    <lineage>
        <taxon>Bacteria</taxon>
        <taxon>Bacillati</taxon>
        <taxon>Bacillota</taxon>
        <taxon>Clostridia</taxon>
        <taxon>Halanaerobiales</taxon>
        <taxon>Halarsenatibacteraceae</taxon>
        <taxon>Halonatronomonas</taxon>
    </lineage>
</organism>
<evidence type="ECO:0000313" key="4">
    <source>
        <dbReference type="EMBL" id="MBF8435768.1"/>
    </source>
</evidence>
<dbReference type="GO" id="GO:0016020">
    <property type="term" value="C:membrane"/>
    <property type="evidence" value="ECO:0007669"/>
    <property type="project" value="UniProtKB-UniRule"/>
</dbReference>
<reference evidence="4" key="1">
    <citation type="submission" date="2020-11" db="EMBL/GenBank/DDBJ databases">
        <title>Halonatronomonas betainensis gen. nov., sp. nov. a novel haloalkaliphilic representative of the family Halanaerobiacae capable of betaine degradation.</title>
        <authorList>
            <person name="Boltyanskaya Y."/>
            <person name="Kevbrin V."/>
            <person name="Detkova E."/>
            <person name="Grouzdev D.S."/>
            <person name="Koziaeva V."/>
            <person name="Zhilina T."/>
        </authorList>
    </citation>
    <scope>NUCLEOTIDE SEQUENCE</scope>
    <source>
        <strain evidence="4">Z-7014</strain>
    </source>
</reference>
<proteinExistence type="predicted"/>
<dbReference type="PANTHER" id="PTHR12064">
    <property type="entry name" value="METAL TRANSPORTER CNNM"/>
    <property type="match status" value="1"/>
</dbReference>
<dbReference type="RefSeq" id="WP_270452441.1">
    <property type="nucleotide sequence ID" value="NZ_JADPIE010000001.1"/>
</dbReference>
<evidence type="ECO:0000256" key="2">
    <source>
        <dbReference type="SAM" id="Phobius"/>
    </source>
</evidence>
<evidence type="ECO:0000256" key="1">
    <source>
        <dbReference type="PROSITE-ProRule" id="PRU01193"/>
    </source>
</evidence>
<dbReference type="Proteomes" id="UP000621436">
    <property type="component" value="Unassembled WGS sequence"/>
</dbReference>
<evidence type="ECO:0000313" key="5">
    <source>
        <dbReference type="Proteomes" id="UP000621436"/>
    </source>
</evidence>
<dbReference type="InterPro" id="IPR045095">
    <property type="entry name" value="ACDP"/>
</dbReference>
<name>A0A931AMY6_9FIRM</name>
<dbReference type="PROSITE" id="PS51846">
    <property type="entry name" value="CNNM"/>
    <property type="match status" value="1"/>
</dbReference>
<dbReference type="GO" id="GO:0010960">
    <property type="term" value="P:magnesium ion homeostasis"/>
    <property type="evidence" value="ECO:0007669"/>
    <property type="project" value="InterPro"/>
</dbReference>
<feature type="domain" description="CNNM transmembrane" evidence="3">
    <location>
        <begin position="1"/>
        <end position="173"/>
    </location>
</feature>
<keyword evidence="1 2" id="KW-0472">Membrane</keyword>
<dbReference type="InterPro" id="IPR002550">
    <property type="entry name" value="CNNM"/>
</dbReference>
<keyword evidence="1 2" id="KW-0812">Transmembrane</keyword>
<dbReference type="PANTHER" id="PTHR12064:SF94">
    <property type="entry name" value="UNEXTENDED PROTEIN"/>
    <property type="match status" value="1"/>
</dbReference>
<evidence type="ECO:0000259" key="3">
    <source>
        <dbReference type="PROSITE" id="PS51846"/>
    </source>
</evidence>
<dbReference type="AlphaFoldDB" id="A0A931AMY6"/>
<sequence>MEVIIWIGIFICLSQSGILSGLNLAFFNISKLKLELEVEKDNKKAKKILKLRDDANFLLVTILWGNVAVNVLLSLLSGSVLAGVLAFLFSTVVITIVGEIIPQAYFSRNAIKMAAKLSPVLKFYQFILFPVAKPTALLLDRWLGKEAISYYREEDLRELVKLHMRSSETEIQEMEGKGALNFLALDDLPIKKEGEPIEPKSIIQLEFKAGKPVFPEIKPDVEDQFLKRVELPDTKWLILVDQDGEPRMALNSDEFIRDALFNNKSFNPYRHCHRPIIVRDETKSLEQVIPKLKVNPEHSQDDVVDEDIILLWSDQKKVITGSDILGRLLRGIVKNRAI</sequence>
<accession>A0A931AMY6</accession>
<feature type="transmembrane region" description="Helical" evidence="2">
    <location>
        <begin position="82"/>
        <end position="106"/>
    </location>
</feature>
<feature type="transmembrane region" description="Helical" evidence="2">
    <location>
        <begin position="55"/>
        <end position="76"/>
    </location>
</feature>
<gene>
    <name evidence="4" type="ORF">I0Q91_01630</name>
</gene>
<feature type="transmembrane region" description="Helical" evidence="2">
    <location>
        <begin position="6"/>
        <end position="27"/>
    </location>
</feature>
<protein>
    <submittedName>
        <fullName evidence="4">DUF21 domain-containing protein</fullName>
    </submittedName>
</protein>